<dbReference type="InterPro" id="IPR016064">
    <property type="entry name" value="NAD/diacylglycerol_kinase_sf"/>
</dbReference>
<evidence type="ECO:0000256" key="5">
    <source>
        <dbReference type="ARBA" id="ARBA00022777"/>
    </source>
</evidence>
<comment type="cofactor">
    <cofactor evidence="1">
        <name>Mg(2+)</name>
        <dbReference type="ChEBI" id="CHEBI:18420"/>
    </cofactor>
</comment>
<dbReference type="SMART" id="SM00046">
    <property type="entry name" value="DAGKc"/>
    <property type="match status" value="1"/>
</dbReference>
<dbReference type="NCBIfam" id="NF008882">
    <property type="entry name" value="PRK11914.1"/>
    <property type="match status" value="1"/>
</dbReference>
<dbReference type="PANTHER" id="PTHR12358:SF106">
    <property type="entry name" value="LIPID KINASE YEGS"/>
    <property type="match status" value="1"/>
</dbReference>
<evidence type="ECO:0000256" key="4">
    <source>
        <dbReference type="ARBA" id="ARBA00022741"/>
    </source>
</evidence>
<dbReference type="PROSITE" id="PS50146">
    <property type="entry name" value="DAGK"/>
    <property type="match status" value="1"/>
</dbReference>
<accession>A0ABR9ZHW0</accession>
<comment type="caution">
    <text evidence="10">The sequence shown here is derived from an EMBL/GenBank/DDBJ whole genome shotgun (WGS) entry which is preliminary data.</text>
</comment>
<dbReference type="InterPro" id="IPR017438">
    <property type="entry name" value="ATP-NAD_kinase_N"/>
</dbReference>
<evidence type="ECO:0000259" key="9">
    <source>
        <dbReference type="PROSITE" id="PS50146"/>
    </source>
</evidence>
<comment type="similarity">
    <text evidence="2">Belongs to the diacylglycerol/lipid kinase family.</text>
</comment>
<dbReference type="RefSeq" id="WP_194555811.1">
    <property type="nucleotide sequence ID" value="NZ_JADKMY010000001.1"/>
</dbReference>
<evidence type="ECO:0000256" key="1">
    <source>
        <dbReference type="ARBA" id="ARBA00001946"/>
    </source>
</evidence>
<name>A0ABR9ZHW0_9CORY</name>
<dbReference type="Pfam" id="PF19279">
    <property type="entry name" value="YegS_C"/>
    <property type="match status" value="1"/>
</dbReference>
<dbReference type="Gene3D" id="3.40.50.10330">
    <property type="entry name" value="Probable inorganic polyphosphate/atp-NAD kinase, domain 1"/>
    <property type="match status" value="1"/>
</dbReference>
<reference evidence="10 11" key="1">
    <citation type="submission" date="2020-10" db="EMBL/GenBank/DDBJ databases">
        <title>Novel species in genus Corynebacterium.</title>
        <authorList>
            <person name="Zhang G."/>
        </authorList>
    </citation>
    <scope>NUCLEOTIDE SEQUENCE [LARGE SCALE GENOMIC DNA]</scope>
    <source>
        <strain evidence="10 11">DSM 45110</strain>
    </source>
</reference>
<dbReference type="PANTHER" id="PTHR12358">
    <property type="entry name" value="SPHINGOSINE KINASE"/>
    <property type="match status" value="1"/>
</dbReference>
<keyword evidence="6" id="KW-0067">ATP-binding</keyword>
<gene>
    <name evidence="10" type="ORF">IRY30_02460</name>
</gene>
<evidence type="ECO:0000256" key="8">
    <source>
        <dbReference type="ARBA" id="ARBA00023264"/>
    </source>
</evidence>
<dbReference type="GO" id="GO:0016301">
    <property type="term" value="F:kinase activity"/>
    <property type="evidence" value="ECO:0007669"/>
    <property type="project" value="UniProtKB-KW"/>
</dbReference>
<keyword evidence="7" id="KW-0444">Lipid biosynthesis</keyword>
<dbReference type="Pfam" id="PF00781">
    <property type="entry name" value="DAGK_cat"/>
    <property type="match status" value="1"/>
</dbReference>
<evidence type="ECO:0000313" key="11">
    <source>
        <dbReference type="Proteomes" id="UP000635902"/>
    </source>
</evidence>
<dbReference type="SUPFAM" id="SSF111331">
    <property type="entry name" value="NAD kinase/diacylglycerol kinase-like"/>
    <property type="match status" value="1"/>
</dbReference>
<keyword evidence="7" id="KW-0443">Lipid metabolism</keyword>
<evidence type="ECO:0000256" key="6">
    <source>
        <dbReference type="ARBA" id="ARBA00022840"/>
    </source>
</evidence>
<dbReference type="Gene3D" id="2.60.200.40">
    <property type="match status" value="1"/>
</dbReference>
<keyword evidence="4" id="KW-0547">Nucleotide-binding</keyword>
<protein>
    <submittedName>
        <fullName evidence="10">Diacylglycerol kinase</fullName>
    </submittedName>
</protein>
<organism evidence="10 11">
    <name type="scientific">Corynebacterium suicordis DSM 45110</name>
    <dbReference type="NCBI Taxonomy" id="1121369"/>
    <lineage>
        <taxon>Bacteria</taxon>
        <taxon>Bacillati</taxon>
        <taxon>Actinomycetota</taxon>
        <taxon>Actinomycetes</taxon>
        <taxon>Mycobacteriales</taxon>
        <taxon>Corynebacteriaceae</taxon>
        <taxon>Corynebacterium</taxon>
    </lineage>
</organism>
<evidence type="ECO:0000256" key="3">
    <source>
        <dbReference type="ARBA" id="ARBA00022679"/>
    </source>
</evidence>
<feature type="domain" description="DAGKc" evidence="9">
    <location>
        <begin position="21"/>
        <end position="152"/>
    </location>
</feature>
<evidence type="ECO:0000313" key="10">
    <source>
        <dbReference type="EMBL" id="MBF4552945.1"/>
    </source>
</evidence>
<keyword evidence="5 10" id="KW-0418">Kinase</keyword>
<proteinExistence type="inferred from homology"/>
<keyword evidence="3" id="KW-0808">Transferase</keyword>
<evidence type="ECO:0000256" key="7">
    <source>
        <dbReference type="ARBA" id="ARBA00023209"/>
    </source>
</evidence>
<sequence length="326" mass="35110">MKNLSGSEPNGSFGPLEVGTRSIKRIALLTNPLAGKGAAVHAAQRARDRFSQLGIDVVSLQGASAASSLQLAEAAVKDERLDALVVCGGDGLINLALQAQAQTDMPLGLIPAGTGNDHAREYHIPTDPEKAADVVAQGFFTTTDLGLITEISQDSEEPAETRWFGTIACAGFDSLVTDRTNRMTWPKGQNRYNLAIVREVMNWRTIPTRIVLDHETVIDEGIKLCSIGNTQTYGGGMKICPTANHHDGLFDLTIMGDISRTKAVGKFAKILKGTLQEGDGISFYRAKHVRIDMPNMNCYADGDLMTTLPMELEVVSGAGRYLVPRP</sequence>
<keyword evidence="8" id="KW-1208">Phospholipid metabolism</keyword>
<keyword evidence="7" id="KW-0594">Phospholipid biosynthesis</keyword>
<dbReference type="EMBL" id="JADKMY010000001">
    <property type="protein sequence ID" value="MBF4552945.1"/>
    <property type="molecule type" value="Genomic_DNA"/>
</dbReference>
<keyword evidence="11" id="KW-1185">Reference proteome</keyword>
<evidence type="ECO:0000256" key="2">
    <source>
        <dbReference type="ARBA" id="ARBA00005983"/>
    </source>
</evidence>
<dbReference type="InterPro" id="IPR050187">
    <property type="entry name" value="Lipid_Phosphate_FormReg"/>
</dbReference>
<dbReference type="Proteomes" id="UP000635902">
    <property type="component" value="Unassembled WGS sequence"/>
</dbReference>
<dbReference type="InterPro" id="IPR045540">
    <property type="entry name" value="YegS/DAGK_C"/>
</dbReference>
<dbReference type="InterPro" id="IPR001206">
    <property type="entry name" value="Diacylglycerol_kinase_cat_dom"/>
</dbReference>